<dbReference type="Proteomes" id="UP000215902">
    <property type="component" value="Unassembled WGS sequence"/>
</dbReference>
<dbReference type="SUPFAM" id="SSF57829">
    <property type="entry name" value="Zn-binding ribosomal proteins"/>
    <property type="match status" value="1"/>
</dbReference>
<keyword evidence="3" id="KW-0687">Ribonucleoprotein</keyword>
<protein>
    <recommendedName>
        <fullName evidence="7">39S ribosomal protein L32, mitochondrial</fullName>
    </recommendedName>
</protein>
<evidence type="ECO:0000313" key="6">
    <source>
        <dbReference type="Proteomes" id="UP000215902"/>
    </source>
</evidence>
<dbReference type="AlphaFoldDB" id="A0A267H5S2"/>
<feature type="region of interest" description="Disordered" evidence="4">
    <location>
        <begin position="122"/>
        <end position="148"/>
    </location>
</feature>
<keyword evidence="2" id="KW-0689">Ribosomal protein</keyword>
<dbReference type="InterPro" id="IPR002677">
    <property type="entry name" value="Ribosomal_bL32"/>
</dbReference>
<feature type="compositionally biased region" description="Polar residues" evidence="4">
    <location>
        <begin position="139"/>
        <end position="148"/>
    </location>
</feature>
<organism evidence="5 6">
    <name type="scientific">Macrostomum lignano</name>
    <dbReference type="NCBI Taxonomy" id="282301"/>
    <lineage>
        <taxon>Eukaryota</taxon>
        <taxon>Metazoa</taxon>
        <taxon>Spiralia</taxon>
        <taxon>Lophotrochozoa</taxon>
        <taxon>Platyhelminthes</taxon>
        <taxon>Rhabditophora</taxon>
        <taxon>Macrostomorpha</taxon>
        <taxon>Macrostomida</taxon>
        <taxon>Macrostomidae</taxon>
        <taxon>Macrostomum</taxon>
    </lineage>
</organism>
<dbReference type="Pfam" id="PF01783">
    <property type="entry name" value="Ribosomal_L32p"/>
    <property type="match status" value="1"/>
</dbReference>
<evidence type="ECO:0000256" key="2">
    <source>
        <dbReference type="ARBA" id="ARBA00022980"/>
    </source>
</evidence>
<dbReference type="GO" id="GO:0006412">
    <property type="term" value="P:translation"/>
    <property type="evidence" value="ECO:0007669"/>
    <property type="project" value="InterPro"/>
</dbReference>
<dbReference type="InterPro" id="IPR011332">
    <property type="entry name" value="Ribosomal_zn-bd"/>
</dbReference>
<keyword evidence="6" id="KW-1185">Reference proteome</keyword>
<dbReference type="GO" id="GO:0015934">
    <property type="term" value="C:large ribosomal subunit"/>
    <property type="evidence" value="ECO:0007669"/>
    <property type="project" value="InterPro"/>
</dbReference>
<dbReference type="EMBL" id="NIVC01000023">
    <property type="protein sequence ID" value="PAA93623.1"/>
    <property type="molecule type" value="Genomic_DNA"/>
</dbReference>
<evidence type="ECO:0000313" key="5">
    <source>
        <dbReference type="EMBL" id="PAA93623.1"/>
    </source>
</evidence>
<sequence length="148" mass="16016">AMSLPGLARARFALTSLINQLSIRFFPPSFSPALAAVTDSPCAQHPLPVINLKDEQIRLAVPKRRRTIETRATRRITRFANIVVPMMATARVVSCPSCGNRHERGVLCPLCYERIRDGTDQQNGSVGCESDGTAAPHSSADTVSGSKN</sequence>
<gene>
    <name evidence="5" type="ORF">BOX15_Mlig006498g1</name>
</gene>
<evidence type="ECO:0008006" key="7">
    <source>
        <dbReference type="Google" id="ProtNLM"/>
    </source>
</evidence>
<evidence type="ECO:0000256" key="3">
    <source>
        <dbReference type="ARBA" id="ARBA00023274"/>
    </source>
</evidence>
<proteinExistence type="inferred from homology"/>
<comment type="caution">
    <text evidence="5">The sequence shown here is derived from an EMBL/GenBank/DDBJ whole genome shotgun (WGS) entry which is preliminary data.</text>
</comment>
<evidence type="ECO:0000256" key="4">
    <source>
        <dbReference type="SAM" id="MobiDB-lite"/>
    </source>
</evidence>
<accession>A0A267H5S2</accession>
<evidence type="ECO:0000256" key="1">
    <source>
        <dbReference type="ARBA" id="ARBA00008560"/>
    </source>
</evidence>
<dbReference type="GO" id="GO:0003735">
    <property type="term" value="F:structural constituent of ribosome"/>
    <property type="evidence" value="ECO:0007669"/>
    <property type="project" value="InterPro"/>
</dbReference>
<name>A0A267H5S2_9PLAT</name>
<feature type="non-terminal residue" evidence="5">
    <location>
        <position position="1"/>
    </location>
</feature>
<comment type="similarity">
    <text evidence="1">Belongs to the bacterial ribosomal protein bL32 family.</text>
</comment>
<dbReference type="OrthoDB" id="2014905at2759"/>
<reference evidence="5 6" key="1">
    <citation type="submission" date="2017-06" db="EMBL/GenBank/DDBJ databases">
        <title>A platform for efficient transgenesis in Macrostomum lignano, a flatworm model organism for stem cell research.</title>
        <authorList>
            <person name="Berezikov E."/>
        </authorList>
    </citation>
    <scope>NUCLEOTIDE SEQUENCE [LARGE SCALE GENOMIC DNA]</scope>
    <source>
        <strain evidence="5">DV1</strain>
        <tissue evidence="5">Whole organism</tissue>
    </source>
</reference>
<dbReference type="STRING" id="282301.A0A267H5S2"/>